<dbReference type="EMBL" id="LAZR01059507">
    <property type="protein sequence ID" value="KKK67650.1"/>
    <property type="molecule type" value="Genomic_DNA"/>
</dbReference>
<evidence type="ECO:0000313" key="2">
    <source>
        <dbReference type="EMBL" id="KKK67650.1"/>
    </source>
</evidence>
<organism evidence="2">
    <name type="scientific">marine sediment metagenome</name>
    <dbReference type="NCBI Taxonomy" id="412755"/>
    <lineage>
        <taxon>unclassified sequences</taxon>
        <taxon>metagenomes</taxon>
        <taxon>ecological metagenomes</taxon>
    </lineage>
</organism>
<feature type="transmembrane region" description="Helical" evidence="1">
    <location>
        <begin position="29"/>
        <end position="51"/>
    </location>
</feature>
<accession>A0A0F8Y256</accession>
<keyword evidence="1" id="KW-0812">Transmembrane</keyword>
<dbReference type="AlphaFoldDB" id="A0A0F8Y256"/>
<name>A0A0F8Y256_9ZZZZ</name>
<keyword evidence="1" id="KW-0472">Membrane</keyword>
<evidence type="ECO:0000256" key="1">
    <source>
        <dbReference type="SAM" id="Phobius"/>
    </source>
</evidence>
<reference evidence="2" key="1">
    <citation type="journal article" date="2015" name="Nature">
        <title>Complex archaea that bridge the gap between prokaryotes and eukaryotes.</title>
        <authorList>
            <person name="Spang A."/>
            <person name="Saw J.H."/>
            <person name="Jorgensen S.L."/>
            <person name="Zaremba-Niedzwiedzka K."/>
            <person name="Martijn J."/>
            <person name="Lind A.E."/>
            <person name="van Eijk R."/>
            <person name="Schleper C."/>
            <person name="Guy L."/>
            <person name="Ettema T.J."/>
        </authorList>
    </citation>
    <scope>NUCLEOTIDE SEQUENCE</scope>
</reference>
<sequence>MIILGWILATLGTVGTLAAVGMEIVSNEPIYLLMMKLTTGTLGVGGILLAVKSFKK</sequence>
<gene>
    <name evidence="2" type="ORF">LCGC14_2951960</name>
</gene>
<proteinExistence type="predicted"/>
<protein>
    <submittedName>
        <fullName evidence="2">Uncharacterized protein</fullName>
    </submittedName>
</protein>
<keyword evidence="1" id="KW-1133">Transmembrane helix</keyword>
<comment type="caution">
    <text evidence="2">The sequence shown here is derived from an EMBL/GenBank/DDBJ whole genome shotgun (WGS) entry which is preliminary data.</text>
</comment>